<evidence type="ECO:0000256" key="1">
    <source>
        <dbReference type="ARBA" id="ARBA00023015"/>
    </source>
</evidence>
<dbReference type="GO" id="GO:0003677">
    <property type="term" value="F:DNA binding"/>
    <property type="evidence" value="ECO:0007669"/>
    <property type="project" value="UniProtKB-KW"/>
</dbReference>
<dbReference type="InterPro" id="IPR036244">
    <property type="entry name" value="TipA-like_antibiotic-bd"/>
</dbReference>
<dbReference type="InterPro" id="IPR000551">
    <property type="entry name" value="MerR-type_HTH_dom"/>
</dbReference>
<dbReference type="InterPro" id="IPR047057">
    <property type="entry name" value="MerR_fam"/>
</dbReference>
<dbReference type="EMBL" id="FODJ01000002">
    <property type="protein sequence ID" value="SEN81592.1"/>
    <property type="molecule type" value="Genomic_DNA"/>
</dbReference>
<organism evidence="6 7">
    <name type="scientific">Amphibacillus marinus</name>
    <dbReference type="NCBI Taxonomy" id="872970"/>
    <lineage>
        <taxon>Bacteria</taxon>
        <taxon>Bacillati</taxon>
        <taxon>Bacillota</taxon>
        <taxon>Bacilli</taxon>
        <taxon>Bacillales</taxon>
        <taxon>Bacillaceae</taxon>
        <taxon>Amphibacillus</taxon>
    </lineage>
</organism>
<evidence type="ECO:0000313" key="6">
    <source>
        <dbReference type="EMBL" id="SEN81592.1"/>
    </source>
</evidence>
<reference evidence="6 7" key="1">
    <citation type="submission" date="2016-10" db="EMBL/GenBank/DDBJ databases">
        <authorList>
            <person name="de Groot N.N."/>
        </authorList>
    </citation>
    <scope>NUCLEOTIDE SEQUENCE [LARGE SCALE GENOMIC DNA]</scope>
    <source>
        <strain evidence="6 7">CGMCC 1.10434</strain>
    </source>
</reference>
<evidence type="ECO:0000256" key="3">
    <source>
        <dbReference type="ARBA" id="ARBA00023159"/>
    </source>
</evidence>
<dbReference type="GO" id="GO:0003700">
    <property type="term" value="F:DNA-binding transcription factor activity"/>
    <property type="evidence" value="ECO:0007669"/>
    <property type="project" value="InterPro"/>
</dbReference>
<dbReference type="RefSeq" id="WP_245751569.1">
    <property type="nucleotide sequence ID" value="NZ_FODJ01000002.1"/>
</dbReference>
<dbReference type="InterPro" id="IPR009061">
    <property type="entry name" value="DNA-bd_dom_put_sf"/>
</dbReference>
<dbReference type="Gene3D" id="1.10.1660.10">
    <property type="match status" value="1"/>
</dbReference>
<dbReference type="SUPFAM" id="SSF89082">
    <property type="entry name" value="Antibiotic binding domain of TipA-like multidrug resistance regulators"/>
    <property type="match status" value="1"/>
</dbReference>
<dbReference type="Pfam" id="PF13411">
    <property type="entry name" value="MerR_1"/>
    <property type="match status" value="1"/>
</dbReference>
<dbReference type="Proteomes" id="UP000199300">
    <property type="component" value="Unassembled WGS sequence"/>
</dbReference>
<dbReference type="SUPFAM" id="SSF46955">
    <property type="entry name" value="Putative DNA-binding domain"/>
    <property type="match status" value="1"/>
</dbReference>
<gene>
    <name evidence="6" type="ORF">SAMN04488134_1025</name>
</gene>
<keyword evidence="1" id="KW-0805">Transcription regulation</keyword>
<accession>A0A1H8JLP6</accession>
<dbReference type="Gene3D" id="1.10.490.50">
    <property type="entry name" value="Antibiotic binding domain of TipA-like multidrug resistance regulators"/>
    <property type="match status" value="1"/>
</dbReference>
<dbReference type="PANTHER" id="PTHR30204:SF90">
    <property type="entry name" value="HTH-TYPE TRANSCRIPTIONAL ACTIVATOR MTA"/>
    <property type="match status" value="1"/>
</dbReference>
<keyword evidence="4" id="KW-0804">Transcription</keyword>
<dbReference type="InterPro" id="IPR012925">
    <property type="entry name" value="TipAS_dom"/>
</dbReference>
<dbReference type="Pfam" id="PF07739">
    <property type="entry name" value="TipAS"/>
    <property type="match status" value="1"/>
</dbReference>
<dbReference type="STRING" id="872970.SAMN04488134_1025"/>
<protein>
    <submittedName>
        <fullName evidence="6">DNA-binding transcriptional regulator, MerR family</fullName>
    </submittedName>
</protein>
<feature type="domain" description="HTH merR-type" evidence="5">
    <location>
        <begin position="5"/>
        <end position="74"/>
    </location>
</feature>
<dbReference type="SMART" id="SM00422">
    <property type="entry name" value="HTH_MERR"/>
    <property type="match status" value="1"/>
</dbReference>
<sequence>MNTIEYTINKIAQLSGISARALRYYDEINLLKPARINSSGYRLYGEKEIDLLQQILFYRSLNVQLEEIKTILTAPHYNVPEALAEHLQKLLLKRAEIDRLIEAVKKTINHHNGEVTMTNQDKFSVFKQDLVNENELKYGKEIRKRYGENVINASNKKWLKLSEDQFRKMDMIEERLIAGLKQLKKHGEIPSPEAEAVFKDHKAWLMFSWASYSSEAHKRLTDMYIADQRFAYYYNQKANTEVTTLLHEVVHFYAT</sequence>
<dbReference type="PANTHER" id="PTHR30204">
    <property type="entry name" value="REDOX-CYCLING DRUG-SENSING TRANSCRIPTIONAL ACTIVATOR SOXR"/>
    <property type="match status" value="1"/>
</dbReference>
<evidence type="ECO:0000259" key="5">
    <source>
        <dbReference type="PROSITE" id="PS50937"/>
    </source>
</evidence>
<evidence type="ECO:0000256" key="2">
    <source>
        <dbReference type="ARBA" id="ARBA00023125"/>
    </source>
</evidence>
<dbReference type="AlphaFoldDB" id="A0A1H8JLP6"/>
<keyword evidence="3" id="KW-0010">Activator</keyword>
<name>A0A1H8JLP6_9BACI</name>
<dbReference type="PROSITE" id="PS50937">
    <property type="entry name" value="HTH_MERR_2"/>
    <property type="match status" value="1"/>
</dbReference>
<dbReference type="CDD" id="cd01106">
    <property type="entry name" value="HTH_TipAL-Mta"/>
    <property type="match status" value="1"/>
</dbReference>
<proteinExistence type="predicted"/>
<evidence type="ECO:0000256" key="4">
    <source>
        <dbReference type="ARBA" id="ARBA00023163"/>
    </source>
</evidence>
<evidence type="ECO:0000313" key="7">
    <source>
        <dbReference type="Proteomes" id="UP000199300"/>
    </source>
</evidence>
<keyword evidence="7" id="KW-1185">Reference proteome</keyword>
<keyword evidence="2 6" id="KW-0238">DNA-binding</keyword>